<evidence type="ECO:0000313" key="4">
    <source>
        <dbReference type="Proteomes" id="UP001152523"/>
    </source>
</evidence>
<proteinExistence type="predicted"/>
<dbReference type="Pfam" id="PF22936">
    <property type="entry name" value="Pol_BBD"/>
    <property type="match status" value="1"/>
</dbReference>
<gene>
    <name evidence="3" type="ORF">CEPIT_LOCUS33438</name>
</gene>
<protein>
    <recommendedName>
        <fullName evidence="2">Retrovirus-related Pol polyprotein from transposon TNT 1-94-like beta-barrel domain-containing protein</fullName>
    </recommendedName>
</protein>
<dbReference type="AlphaFoldDB" id="A0AAV0FEX9"/>
<evidence type="ECO:0000259" key="2">
    <source>
        <dbReference type="Pfam" id="PF22936"/>
    </source>
</evidence>
<comment type="caution">
    <text evidence="3">The sequence shown here is derived from an EMBL/GenBank/DDBJ whole genome shotgun (WGS) entry which is preliminary data.</text>
</comment>
<evidence type="ECO:0000313" key="3">
    <source>
        <dbReference type="EMBL" id="CAH9134076.1"/>
    </source>
</evidence>
<organism evidence="3 4">
    <name type="scientific">Cuscuta epithymum</name>
    <dbReference type="NCBI Taxonomy" id="186058"/>
    <lineage>
        <taxon>Eukaryota</taxon>
        <taxon>Viridiplantae</taxon>
        <taxon>Streptophyta</taxon>
        <taxon>Embryophyta</taxon>
        <taxon>Tracheophyta</taxon>
        <taxon>Spermatophyta</taxon>
        <taxon>Magnoliopsida</taxon>
        <taxon>eudicotyledons</taxon>
        <taxon>Gunneridae</taxon>
        <taxon>Pentapetalae</taxon>
        <taxon>asterids</taxon>
        <taxon>lamiids</taxon>
        <taxon>Solanales</taxon>
        <taxon>Convolvulaceae</taxon>
        <taxon>Cuscuteae</taxon>
        <taxon>Cuscuta</taxon>
        <taxon>Cuscuta subgen. Cuscuta</taxon>
    </lineage>
</organism>
<dbReference type="InterPro" id="IPR054722">
    <property type="entry name" value="PolX-like_BBD"/>
</dbReference>
<feature type="compositionally biased region" description="Polar residues" evidence="1">
    <location>
        <begin position="20"/>
        <end position="32"/>
    </location>
</feature>
<feature type="non-terminal residue" evidence="3">
    <location>
        <position position="181"/>
    </location>
</feature>
<feature type="region of interest" description="Disordered" evidence="1">
    <location>
        <begin position="1"/>
        <end position="42"/>
    </location>
</feature>
<reference evidence="3" key="1">
    <citation type="submission" date="2022-07" db="EMBL/GenBank/DDBJ databases">
        <authorList>
            <person name="Macas J."/>
            <person name="Novak P."/>
            <person name="Neumann P."/>
        </authorList>
    </citation>
    <scope>NUCLEOTIDE SEQUENCE</scope>
</reference>
<feature type="domain" description="Retrovirus-related Pol polyprotein from transposon TNT 1-94-like beta-barrel" evidence="2">
    <location>
        <begin position="106"/>
        <end position="180"/>
    </location>
</feature>
<keyword evidence="4" id="KW-1185">Reference proteome</keyword>
<name>A0AAV0FEX9_9ASTE</name>
<accession>A0AAV0FEX9</accession>
<dbReference type="Proteomes" id="UP001152523">
    <property type="component" value="Unassembled WGS sequence"/>
</dbReference>
<evidence type="ECO:0000256" key="1">
    <source>
        <dbReference type="SAM" id="MobiDB-lite"/>
    </source>
</evidence>
<feature type="compositionally biased region" description="Basic and acidic residues" evidence="1">
    <location>
        <begin position="10"/>
        <end position="19"/>
    </location>
</feature>
<dbReference type="EMBL" id="CAMAPF010000979">
    <property type="protein sequence ID" value="CAH9134076.1"/>
    <property type="molecule type" value="Genomic_DNA"/>
</dbReference>
<sequence>MAGDAANNDGDGHYERQKINDPSSPYHLSNSDHPGMTICSGRGTAHAMHVGEYREARPVLHENKETNMHKPGFTDEQWQSFLKLMEKCKTTPTKEKLTGMKITDEWLLDSGASYHMTGDLNMLKGKTKIAPVAVALPNGVVTQATHVGHVLISSALTLMDVLLVPGLQCNLISLGQLIDNS</sequence>